<dbReference type="Gene3D" id="1.20.1280.50">
    <property type="match status" value="1"/>
</dbReference>
<dbReference type="InterPro" id="IPR005174">
    <property type="entry name" value="KIB1-4_b-propeller"/>
</dbReference>
<dbReference type="Proteomes" id="UP000631114">
    <property type="component" value="Unassembled WGS sequence"/>
</dbReference>
<organism evidence="2 3">
    <name type="scientific">Coptis chinensis</name>
    <dbReference type="NCBI Taxonomy" id="261450"/>
    <lineage>
        <taxon>Eukaryota</taxon>
        <taxon>Viridiplantae</taxon>
        <taxon>Streptophyta</taxon>
        <taxon>Embryophyta</taxon>
        <taxon>Tracheophyta</taxon>
        <taxon>Spermatophyta</taxon>
        <taxon>Magnoliopsida</taxon>
        <taxon>Ranunculales</taxon>
        <taxon>Ranunculaceae</taxon>
        <taxon>Coptidoideae</taxon>
        <taxon>Coptis</taxon>
    </lineage>
</organism>
<dbReference type="PANTHER" id="PTHR33110">
    <property type="entry name" value="F-BOX/KELCH-REPEAT PROTEIN-RELATED"/>
    <property type="match status" value="1"/>
</dbReference>
<dbReference type="OrthoDB" id="1435024at2759"/>
<protein>
    <recommendedName>
        <fullName evidence="1">KIB1-4 beta-propeller domain-containing protein</fullName>
    </recommendedName>
</protein>
<name>A0A835IMR9_9MAGN</name>
<dbReference type="AlphaFoldDB" id="A0A835IMR9"/>
<gene>
    <name evidence="2" type="ORF">IFM89_013970</name>
</gene>
<dbReference type="InterPro" id="IPR036047">
    <property type="entry name" value="F-box-like_dom_sf"/>
</dbReference>
<proteinExistence type="predicted"/>
<dbReference type="Pfam" id="PF03478">
    <property type="entry name" value="Beta-prop_KIB1-4"/>
    <property type="match status" value="1"/>
</dbReference>
<evidence type="ECO:0000313" key="3">
    <source>
        <dbReference type="Proteomes" id="UP000631114"/>
    </source>
</evidence>
<evidence type="ECO:0000313" key="2">
    <source>
        <dbReference type="EMBL" id="KAF9620670.1"/>
    </source>
</evidence>
<dbReference type="EMBL" id="JADFTS010000002">
    <property type="protein sequence ID" value="KAF9620670.1"/>
    <property type="molecule type" value="Genomic_DNA"/>
</dbReference>
<keyword evidence="3" id="KW-1185">Reference proteome</keyword>
<dbReference type="SUPFAM" id="SSF81383">
    <property type="entry name" value="F-box domain"/>
    <property type="match status" value="1"/>
</dbReference>
<sequence>MVDWSSIPKELLSLICNRLHSVVDYLQLSMVCKPWICVSMSPTKYPLRQLPLLMLPQEKTNSTSRRSFLGLTKDGEEFDKTKVYELDLPEIHQHGCIGAACNWIVTVDMELDMHIFNLFSKVHMNLPPQSTFDTQFQDQTKTRTQLRDLMVSKVVLTSMYPNDPSKDCIAVAIHSLSMKIAIARLGDKTWMTIQNIISVKDIMYFKEKLYGITPNNNLCICDIKSDPPKASEMHMSYSSLRSVFNRYLVEWSRELLQVIRQES</sequence>
<accession>A0A835IMR9</accession>
<feature type="domain" description="KIB1-4 beta-propeller" evidence="1">
    <location>
        <begin position="79"/>
        <end position="260"/>
    </location>
</feature>
<evidence type="ECO:0000259" key="1">
    <source>
        <dbReference type="Pfam" id="PF03478"/>
    </source>
</evidence>
<comment type="caution">
    <text evidence="2">The sequence shown here is derived from an EMBL/GenBank/DDBJ whole genome shotgun (WGS) entry which is preliminary data.</text>
</comment>
<reference evidence="2 3" key="1">
    <citation type="submission" date="2020-10" db="EMBL/GenBank/DDBJ databases">
        <title>The Coptis chinensis genome and diversification of protoberbering-type alkaloids.</title>
        <authorList>
            <person name="Wang B."/>
            <person name="Shu S."/>
            <person name="Song C."/>
            <person name="Liu Y."/>
        </authorList>
    </citation>
    <scope>NUCLEOTIDE SEQUENCE [LARGE SCALE GENOMIC DNA]</scope>
    <source>
        <strain evidence="2">HL-2020</strain>
        <tissue evidence="2">Leaf</tissue>
    </source>
</reference>